<evidence type="ECO:0000313" key="2">
    <source>
        <dbReference type="WBParaSite" id="jg13737"/>
    </source>
</evidence>
<dbReference type="Proteomes" id="UP000887574">
    <property type="component" value="Unplaced"/>
</dbReference>
<sequence length="60" mass="6750">MANSTFGSSSRRCCKLQLCCISDDQHRLSCQNYYLTNPKSDVEEGDVTSGVSMNDLLWIQ</sequence>
<accession>A0A915CZA7</accession>
<evidence type="ECO:0000313" key="1">
    <source>
        <dbReference type="Proteomes" id="UP000887574"/>
    </source>
</evidence>
<organism evidence="1 2">
    <name type="scientific">Ditylenchus dipsaci</name>
    <dbReference type="NCBI Taxonomy" id="166011"/>
    <lineage>
        <taxon>Eukaryota</taxon>
        <taxon>Metazoa</taxon>
        <taxon>Ecdysozoa</taxon>
        <taxon>Nematoda</taxon>
        <taxon>Chromadorea</taxon>
        <taxon>Rhabditida</taxon>
        <taxon>Tylenchina</taxon>
        <taxon>Tylenchomorpha</taxon>
        <taxon>Sphaerularioidea</taxon>
        <taxon>Anguinidae</taxon>
        <taxon>Anguininae</taxon>
        <taxon>Ditylenchus</taxon>
    </lineage>
</organism>
<dbReference type="WBParaSite" id="jg13737">
    <property type="protein sequence ID" value="jg13737"/>
    <property type="gene ID" value="jg13737"/>
</dbReference>
<name>A0A915CZA7_9BILA</name>
<reference evidence="2" key="1">
    <citation type="submission" date="2022-11" db="UniProtKB">
        <authorList>
            <consortium name="WormBaseParasite"/>
        </authorList>
    </citation>
    <scope>IDENTIFICATION</scope>
</reference>
<proteinExistence type="predicted"/>
<dbReference type="AlphaFoldDB" id="A0A915CZA7"/>
<protein>
    <submittedName>
        <fullName evidence="2">Uncharacterized protein</fullName>
    </submittedName>
</protein>
<keyword evidence="1" id="KW-1185">Reference proteome</keyword>